<dbReference type="EMBL" id="RYDJ01000004">
    <property type="protein sequence ID" value="RTZ05956.1"/>
    <property type="molecule type" value="Genomic_DNA"/>
</dbReference>
<sequence>MRIIKYLFLLLLLSLVALSIFVATQKGEFAVQRSHVINSPKSTVFNFVNDYKNWQDFGAWIVEDPEIIITYPKNTVGKGASFTWEGKEVKGDMQTVFVKENESISQKINYNGGVSSVFLSLKDTVGGTKVTWKTTGKMSFVMKITAALNGGIDTVIGAMQEKSLANLDKTLVYEINTHQIKVKGVVKKLATFYLHQTFTSKISNITKNARIVFPKIILFCEQNNIELNGKPFIIYHTYDPVNGLSRLSFCIPIKNQILTSSGSDILSGKLEPFEALKTTLTGDYSHIKKALDKTTAYSNANKISIDTKFSHLENYTIGKAEIKNPSKWITDIYFPIKPKVIPAKVFAPAAINKPPAVKTPEPAQKKEEEQSEF</sequence>
<dbReference type="InterPro" id="IPR011256">
    <property type="entry name" value="Reg_factor_effector_dom_sf"/>
</dbReference>
<dbReference type="SUPFAM" id="SSF55961">
    <property type="entry name" value="Bet v1-like"/>
    <property type="match status" value="1"/>
</dbReference>
<dbReference type="Gene3D" id="3.20.80.10">
    <property type="entry name" value="Regulatory factor, effector binding domain"/>
    <property type="match status" value="1"/>
</dbReference>
<dbReference type="RefSeq" id="WP_126556208.1">
    <property type="nucleotide sequence ID" value="NZ_RYDJ01000004.1"/>
</dbReference>
<comment type="caution">
    <text evidence="2">The sequence shown here is derived from an EMBL/GenBank/DDBJ whole genome shotgun (WGS) entry which is preliminary data.</text>
</comment>
<evidence type="ECO:0000256" key="1">
    <source>
        <dbReference type="SAM" id="MobiDB-lite"/>
    </source>
</evidence>
<dbReference type="Gene3D" id="3.30.530.20">
    <property type="match status" value="1"/>
</dbReference>
<dbReference type="CDD" id="cd07818">
    <property type="entry name" value="SRPBCC_1"/>
    <property type="match status" value="1"/>
</dbReference>
<dbReference type="Proteomes" id="UP000280825">
    <property type="component" value="Unassembled WGS sequence"/>
</dbReference>
<dbReference type="AlphaFoldDB" id="A0A432CPB1"/>
<gene>
    <name evidence="2" type="ORF">EKL98_05335</name>
</gene>
<evidence type="ECO:0000313" key="3">
    <source>
        <dbReference type="Proteomes" id="UP000280825"/>
    </source>
</evidence>
<protein>
    <submittedName>
        <fullName evidence="2">Transcriptional regulator</fullName>
    </submittedName>
</protein>
<accession>A0A432CPB1</accession>
<evidence type="ECO:0000313" key="2">
    <source>
        <dbReference type="EMBL" id="RTZ05956.1"/>
    </source>
</evidence>
<feature type="compositionally biased region" description="Basic and acidic residues" evidence="1">
    <location>
        <begin position="363"/>
        <end position="373"/>
    </location>
</feature>
<reference evidence="2 3" key="1">
    <citation type="submission" date="2018-12" db="EMBL/GenBank/DDBJ databases">
        <title>Flavobacterium sp. nov., isolated from glacier ice.</title>
        <authorList>
            <person name="Liu Q."/>
            <person name="Xin Y.-H."/>
        </authorList>
    </citation>
    <scope>NUCLEOTIDE SEQUENCE [LARGE SCALE GENOMIC DNA]</scope>
    <source>
        <strain evidence="2 3">RB1N8</strain>
    </source>
</reference>
<organism evidence="2 3">
    <name type="scientific">Flavobacterium bomense</name>
    <dbReference type="NCBI Taxonomy" id="2497483"/>
    <lineage>
        <taxon>Bacteria</taxon>
        <taxon>Pseudomonadati</taxon>
        <taxon>Bacteroidota</taxon>
        <taxon>Flavobacteriia</taxon>
        <taxon>Flavobacteriales</taxon>
        <taxon>Flavobacteriaceae</taxon>
        <taxon>Flavobacterium</taxon>
    </lineage>
</organism>
<proteinExistence type="predicted"/>
<feature type="region of interest" description="Disordered" evidence="1">
    <location>
        <begin position="353"/>
        <end position="373"/>
    </location>
</feature>
<keyword evidence="3" id="KW-1185">Reference proteome</keyword>
<name>A0A432CPB1_9FLAO</name>
<dbReference type="InterPro" id="IPR023393">
    <property type="entry name" value="START-like_dom_sf"/>
</dbReference>